<gene>
    <name evidence="2" type="ORF">Ahy_B08g093439</name>
</gene>
<dbReference type="PANTHER" id="PTHR34270:SF3">
    <property type="entry name" value="PROTEIN RALF-LIKE 16-RELATED"/>
    <property type="match status" value="1"/>
</dbReference>
<dbReference type="AlphaFoldDB" id="A0A444Y610"/>
<dbReference type="PANTHER" id="PTHR34270">
    <property type="entry name" value="PROTEIN RALF-LIKE 15-RELATED"/>
    <property type="match status" value="1"/>
</dbReference>
<dbReference type="EMBL" id="SDMP01000018">
    <property type="protein sequence ID" value="RYQ97392.1"/>
    <property type="molecule type" value="Genomic_DNA"/>
</dbReference>
<name>A0A444Y610_ARAHY</name>
<evidence type="ECO:0000256" key="1">
    <source>
        <dbReference type="SAM" id="SignalP"/>
    </source>
</evidence>
<organism evidence="2 3">
    <name type="scientific">Arachis hypogaea</name>
    <name type="common">Peanut</name>
    <dbReference type="NCBI Taxonomy" id="3818"/>
    <lineage>
        <taxon>Eukaryota</taxon>
        <taxon>Viridiplantae</taxon>
        <taxon>Streptophyta</taxon>
        <taxon>Embryophyta</taxon>
        <taxon>Tracheophyta</taxon>
        <taxon>Spermatophyta</taxon>
        <taxon>Magnoliopsida</taxon>
        <taxon>eudicotyledons</taxon>
        <taxon>Gunneridae</taxon>
        <taxon>Pentapetalae</taxon>
        <taxon>rosids</taxon>
        <taxon>fabids</taxon>
        <taxon>Fabales</taxon>
        <taxon>Fabaceae</taxon>
        <taxon>Papilionoideae</taxon>
        <taxon>50 kb inversion clade</taxon>
        <taxon>dalbergioids sensu lato</taxon>
        <taxon>Dalbergieae</taxon>
        <taxon>Pterocarpus clade</taxon>
        <taxon>Arachis</taxon>
    </lineage>
</organism>
<feature type="signal peptide" evidence="1">
    <location>
        <begin position="1"/>
        <end position="27"/>
    </location>
</feature>
<dbReference type="EMBL" id="SDMP01000018">
    <property type="protein sequence ID" value="RYQ97390.1"/>
    <property type="molecule type" value="Genomic_DNA"/>
</dbReference>
<reference evidence="2 3" key="1">
    <citation type="submission" date="2019-01" db="EMBL/GenBank/DDBJ databases">
        <title>Sequencing of cultivated peanut Arachis hypogaea provides insights into genome evolution and oil improvement.</title>
        <authorList>
            <person name="Chen X."/>
        </authorList>
    </citation>
    <scope>NUCLEOTIDE SEQUENCE [LARGE SCALE GENOMIC DNA]</scope>
    <source>
        <strain evidence="3">cv. Fuhuasheng</strain>
        <strain evidence="2">GDAAS-fuhuasheng2018</strain>
        <tissue evidence="2">Leaves</tissue>
    </source>
</reference>
<proteinExistence type="predicted"/>
<accession>A0A444Y610</accession>
<evidence type="ECO:0000313" key="3">
    <source>
        <dbReference type="Proteomes" id="UP000289738"/>
    </source>
</evidence>
<sequence>MALPTKKFFVTVIYCLVLLFSVFSGNAEAGGRTIGYGVLQRNTALGCSKKHPAACQDTEANQYTREQ</sequence>
<comment type="caution">
    <text evidence="2">The sequence shown here is derived from an EMBL/GenBank/DDBJ whole genome shotgun (WGS) entry which is preliminary data.</text>
</comment>
<feature type="chain" id="PRO_5036113029" evidence="1">
    <location>
        <begin position="28"/>
        <end position="67"/>
    </location>
</feature>
<protein>
    <submittedName>
        <fullName evidence="2">Uncharacterized protein</fullName>
    </submittedName>
</protein>
<evidence type="ECO:0000313" key="2">
    <source>
        <dbReference type="EMBL" id="RYQ97392.1"/>
    </source>
</evidence>
<keyword evidence="3" id="KW-1185">Reference proteome</keyword>
<keyword evidence="1" id="KW-0732">Signal</keyword>
<dbReference type="Proteomes" id="UP000289738">
    <property type="component" value="Chromosome B08"/>
</dbReference>